<comment type="caution">
    <text evidence="1">The sequence shown here is derived from an EMBL/GenBank/DDBJ whole genome shotgun (WGS) entry which is preliminary data.</text>
</comment>
<sequence>MMEGAAVVMEGDDLPPEDFGEEHGWRSAAVKKNSRRTDASATERATACGENASGSFNATIKDLNLKNKGIKSSRRTRLPSEHWKIIVRPRGGLDVQQTGSARLGRAIAVAAGIAPELAGQDVVCPNAMQNVMVISTASQANVDSYLRMRCLRFGIKQYEINTYEAAPHATCKGGHSKD</sequence>
<proteinExistence type="predicted"/>
<keyword evidence="2" id="KW-1185">Reference proteome</keyword>
<evidence type="ECO:0000313" key="2">
    <source>
        <dbReference type="Proteomes" id="UP000821837"/>
    </source>
</evidence>
<name>A0A9D4T1W0_RHISA</name>
<protein>
    <submittedName>
        <fullName evidence="1">Uncharacterized protein</fullName>
    </submittedName>
</protein>
<accession>A0A9D4T1W0</accession>
<reference evidence="1" key="1">
    <citation type="journal article" date="2020" name="Cell">
        <title>Large-Scale Comparative Analyses of Tick Genomes Elucidate Their Genetic Diversity and Vector Capacities.</title>
        <authorList>
            <consortium name="Tick Genome and Microbiome Consortium (TIGMIC)"/>
            <person name="Jia N."/>
            <person name="Wang J."/>
            <person name="Shi W."/>
            <person name="Du L."/>
            <person name="Sun Y."/>
            <person name="Zhan W."/>
            <person name="Jiang J.F."/>
            <person name="Wang Q."/>
            <person name="Zhang B."/>
            <person name="Ji P."/>
            <person name="Bell-Sakyi L."/>
            <person name="Cui X.M."/>
            <person name="Yuan T.T."/>
            <person name="Jiang B.G."/>
            <person name="Yang W.F."/>
            <person name="Lam T.T."/>
            <person name="Chang Q.C."/>
            <person name="Ding S.J."/>
            <person name="Wang X.J."/>
            <person name="Zhu J.G."/>
            <person name="Ruan X.D."/>
            <person name="Zhao L."/>
            <person name="Wei J.T."/>
            <person name="Ye R.Z."/>
            <person name="Que T.C."/>
            <person name="Du C.H."/>
            <person name="Zhou Y.H."/>
            <person name="Cheng J.X."/>
            <person name="Dai P.F."/>
            <person name="Guo W.B."/>
            <person name="Han X.H."/>
            <person name="Huang E.J."/>
            <person name="Li L.F."/>
            <person name="Wei W."/>
            <person name="Gao Y.C."/>
            <person name="Liu J.Z."/>
            <person name="Shao H.Z."/>
            <person name="Wang X."/>
            <person name="Wang C.C."/>
            <person name="Yang T.C."/>
            <person name="Huo Q.B."/>
            <person name="Li W."/>
            <person name="Chen H.Y."/>
            <person name="Chen S.E."/>
            <person name="Zhou L.G."/>
            <person name="Ni X.B."/>
            <person name="Tian J.H."/>
            <person name="Sheng Y."/>
            <person name="Liu T."/>
            <person name="Pan Y.S."/>
            <person name="Xia L.Y."/>
            <person name="Li J."/>
            <person name="Zhao F."/>
            <person name="Cao W.C."/>
        </authorList>
    </citation>
    <scope>NUCLEOTIDE SEQUENCE</scope>
    <source>
        <strain evidence="1">Rsan-2018</strain>
    </source>
</reference>
<dbReference type="EMBL" id="JABSTV010001248">
    <property type="protein sequence ID" value="KAH7968430.1"/>
    <property type="molecule type" value="Genomic_DNA"/>
</dbReference>
<organism evidence="1 2">
    <name type="scientific">Rhipicephalus sanguineus</name>
    <name type="common">Brown dog tick</name>
    <name type="synonym">Ixodes sanguineus</name>
    <dbReference type="NCBI Taxonomy" id="34632"/>
    <lineage>
        <taxon>Eukaryota</taxon>
        <taxon>Metazoa</taxon>
        <taxon>Ecdysozoa</taxon>
        <taxon>Arthropoda</taxon>
        <taxon>Chelicerata</taxon>
        <taxon>Arachnida</taxon>
        <taxon>Acari</taxon>
        <taxon>Parasitiformes</taxon>
        <taxon>Ixodida</taxon>
        <taxon>Ixodoidea</taxon>
        <taxon>Ixodidae</taxon>
        <taxon>Rhipicephalinae</taxon>
        <taxon>Rhipicephalus</taxon>
        <taxon>Rhipicephalus</taxon>
    </lineage>
</organism>
<evidence type="ECO:0000313" key="1">
    <source>
        <dbReference type="EMBL" id="KAH7968430.1"/>
    </source>
</evidence>
<dbReference type="AlphaFoldDB" id="A0A9D4T1W0"/>
<dbReference type="Proteomes" id="UP000821837">
    <property type="component" value="Unassembled WGS sequence"/>
</dbReference>
<reference evidence="1" key="2">
    <citation type="submission" date="2021-09" db="EMBL/GenBank/DDBJ databases">
        <authorList>
            <person name="Jia N."/>
            <person name="Wang J."/>
            <person name="Shi W."/>
            <person name="Du L."/>
            <person name="Sun Y."/>
            <person name="Zhan W."/>
            <person name="Jiang J."/>
            <person name="Wang Q."/>
            <person name="Zhang B."/>
            <person name="Ji P."/>
            <person name="Sakyi L.B."/>
            <person name="Cui X."/>
            <person name="Yuan T."/>
            <person name="Jiang B."/>
            <person name="Yang W."/>
            <person name="Lam T.T.-Y."/>
            <person name="Chang Q."/>
            <person name="Ding S."/>
            <person name="Wang X."/>
            <person name="Zhu J."/>
            <person name="Ruan X."/>
            <person name="Zhao L."/>
            <person name="Wei J."/>
            <person name="Que T."/>
            <person name="Du C."/>
            <person name="Cheng J."/>
            <person name="Dai P."/>
            <person name="Han X."/>
            <person name="Huang E."/>
            <person name="Gao Y."/>
            <person name="Liu J."/>
            <person name="Shao H."/>
            <person name="Ye R."/>
            <person name="Li L."/>
            <person name="Wei W."/>
            <person name="Wang X."/>
            <person name="Wang C."/>
            <person name="Huo Q."/>
            <person name="Li W."/>
            <person name="Guo W."/>
            <person name="Chen H."/>
            <person name="Chen S."/>
            <person name="Zhou L."/>
            <person name="Zhou L."/>
            <person name="Ni X."/>
            <person name="Tian J."/>
            <person name="Zhou Y."/>
            <person name="Sheng Y."/>
            <person name="Liu T."/>
            <person name="Pan Y."/>
            <person name="Xia L."/>
            <person name="Li J."/>
            <person name="Zhao F."/>
            <person name="Cao W."/>
        </authorList>
    </citation>
    <scope>NUCLEOTIDE SEQUENCE</scope>
    <source>
        <strain evidence="1">Rsan-2018</strain>
        <tissue evidence="1">Larvae</tissue>
    </source>
</reference>
<gene>
    <name evidence="1" type="ORF">HPB52_008309</name>
</gene>